<evidence type="ECO:0000313" key="3">
    <source>
        <dbReference type="EMBL" id="OLQ12012.1"/>
    </source>
</evidence>
<dbReference type="OrthoDB" id="419778at2759"/>
<dbReference type="PROSITE" id="PS50103">
    <property type="entry name" value="ZF_C3H1"/>
    <property type="match status" value="1"/>
</dbReference>
<feature type="zinc finger region" description="C3H1-type" evidence="1">
    <location>
        <begin position="185"/>
        <end position="207"/>
    </location>
</feature>
<proteinExistence type="predicted"/>
<accession>A0A1Q9EXA0</accession>
<evidence type="ECO:0000259" key="2">
    <source>
        <dbReference type="PROSITE" id="PS50103"/>
    </source>
</evidence>
<dbReference type="InterPro" id="IPR000571">
    <property type="entry name" value="Znf_CCCH"/>
</dbReference>
<dbReference type="GO" id="GO:0008270">
    <property type="term" value="F:zinc ion binding"/>
    <property type="evidence" value="ECO:0007669"/>
    <property type="project" value="UniProtKB-KW"/>
</dbReference>
<keyword evidence="1" id="KW-0479">Metal-binding</keyword>
<reference evidence="3 4" key="1">
    <citation type="submission" date="2016-02" db="EMBL/GenBank/DDBJ databases">
        <title>Genome analysis of coral dinoflagellate symbionts highlights evolutionary adaptations to a symbiotic lifestyle.</title>
        <authorList>
            <person name="Aranda M."/>
            <person name="Li Y."/>
            <person name="Liew Y.J."/>
            <person name="Baumgarten S."/>
            <person name="Simakov O."/>
            <person name="Wilson M."/>
            <person name="Piel J."/>
            <person name="Ashoor H."/>
            <person name="Bougouffa S."/>
            <person name="Bajic V.B."/>
            <person name="Ryu T."/>
            <person name="Ravasi T."/>
            <person name="Bayer T."/>
            <person name="Micklem G."/>
            <person name="Kim H."/>
            <person name="Bhak J."/>
            <person name="Lajeunesse T.C."/>
            <person name="Voolstra C.R."/>
        </authorList>
    </citation>
    <scope>NUCLEOTIDE SEQUENCE [LARGE SCALE GENOMIC DNA]</scope>
    <source>
        <strain evidence="3 4">CCMP2467</strain>
    </source>
</reference>
<dbReference type="OMA" id="HISSWSE"/>
<dbReference type="AlphaFoldDB" id="A0A1Q9EXA0"/>
<gene>
    <name evidence="3" type="ORF">AK812_SmicGene4098</name>
</gene>
<keyword evidence="1" id="KW-0863">Zinc-finger</keyword>
<name>A0A1Q9EXA0_SYMMI</name>
<organism evidence="3 4">
    <name type="scientific">Symbiodinium microadriaticum</name>
    <name type="common">Dinoflagellate</name>
    <name type="synonym">Zooxanthella microadriatica</name>
    <dbReference type="NCBI Taxonomy" id="2951"/>
    <lineage>
        <taxon>Eukaryota</taxon>
        <taxon>Sar</taxon>
        <taxon>Alveolata</taxon>
        <taxon>Dinophyceae</taxon>
        <taxon>Suessiales</taxon>
        <taxon>Symbiodiniaceae</taxon>
        <taxon>Symbiodinium</taxon>
    </lineage>
</organism>
<protein>
    <recommendedName>
        <fullName evidence="2">C3H1-type domain-containing protein</fullName>
    </recommendedName>
</protein>
<evidence type="ECO:0000313" key="4">
    <source>
        <dbReference type="Proteomes" id="UP000186817"/>
    </source>
</evidence>
<evidence type="ECO:0000256" key="1">
    <source>
        <dbReference type="PROSITE-ProRule" id="PRU00723"/>
    </source>
</evidence>
<feature type="domain" description="C3H1-type" evidence="2">
    <location>
        <begin position="185"/>
        <end position="207"/>
    </location>
</feature>
<dbReference type="EMBL" id="LSRX01000050">
    <property type="protein sequence ID" value="OLQ12012.1"/>
    <property type="molecule type" value="Genomic_DNA"/>
</dbReference>
<keyword evidence="4" id="KW-1185">Reference proteome</keyword>
<dbReference type="Proteomes" id="UP000186817">
    <property type="component" value="Unassembled WGS sequence"/>
</dbReference>
<comment type="caution">
    <text evidence="3">The sequence shown here is derived from an EMBL/GenBank/DDBJ whole genome shotgun (WGS) entry which is preliminary data.</text>
</comment>
<sequence>MDDQLDLDGMTFVCAEQTQLQLRGACRFGVLRSVVFEVAWSELAELWLKPFWISVFKRCFGTLQAQAMAVFDRFGGEVTLVYSRTFIDEVPVVVNSGSHRRSASQPPAVTHLETASDAMIEEESLRGYVQSLGTSSMHRLADVVTAKAPTHGEEAVADKAGDHPAVFVAAASCGSRGHPHLCKRPCIYFASGNCTVGAQCKYCHLPHADRSAKLDKQQRTRFNSMGKRDALLLLQSILTMSATTNGFLHLAKDILEMVAKEAMKHDAVEEVSSESAKRRLERVLVRMPFHQLALLSVSKANRGEFGELMVPCIEKLTDDLEAARNIELKA</sequence>
<keyword evidence="1" id="KW-0862">Zinc</keyword>